<evidence type="ECO:0000313" key="9">
    <source>
        <dbReference type="Proteomes" id="UP000800094"/>
    </source>
</evidence>
<comment type="subcellular location">
    <subcellularLocation>
        <location evidence="1">Nucleus</location>
    </subcellularLocation>
</comment>
<evidence type="ECO:0000256" key="6">
    <source>
        <dbReference type="SAM" id="MobiDB-lite"/>
    </source>
</evidence>
<dbReference type="PANTHER" id="PTHR47338">
    <property type="entry name" value="ZN(II)2CYS6 TRANSCRIPTION FACTOR (EUROFUNG)-RELATED"/>
    <property type="match status" value="1"/>
</dbReference>
<evidence type="ECO:0000256" key="4">
    <source>
        <dbReference type="ARBA" id="ARBA00023163"/>
    </source>
</evidence>
<organism evidence="8 9">
    <name type="scientific">Trematosphaeria pertusa</name>
    <dbReference type="NCBI Taxonomy" id="390896"/>
    <lineage>
        <taxon>Eukaryota</taxon>
        <taxon>Fungi</taxon>
        <taxon>Dikarya</taxon>
        <taxon>Ascomycota</taxon>
        <taxon>Pezizomycotina</taxon>
        <taxon>Dothideomycetes</taxon>
        <taxon>Pleosporomycetidae</taxon>
        <taxon>Pleosporales</taxon>
        <taxon>Massarineae</taxon>
        <taxon>Trematosphaeriaceae</taxon>
        <taxon>Trematosphaeria</taxon>
    </lineage>
</organism>
<feature type="non-terminal residue" evidence="8">
    <location>
        <position position="124"/>
    </location>
</feature>
<dbReference type="AlphaFoldDB" id="A0A6A6HRL7"/>
<evidence type="ECO:0000259" key="7">
    <source>
        <dbReference type="PROSITE" id="PS50048"/>
    </source>
</evidence>
<sequence>RIPRRRRVSLACTSCRQRKSRCDGIRPGCSTCLELNLPCCYEDLQSPEKNGKRKDGQPTYVQLTQRVKELEARLSPTTAEAVAEPSPNPTEAVTMDDETSVDALATNAFDEVPQRDIGYFGETG</sequence>
<dbReference type="SMART" id="SM00066">
    <property type="entry name" value="GAL4"/>
    <property type="match status" value="1"/>
</dbReference>
<dbReference type="InterPro" id="IPR036864">
    <property type="entry name" value="Zn2-C6_fun-type_DNA-bd_sf"/>
</dbReference>
<keyword evidence="4" id="KW-0804">Transcription</keyword>
<evidence type="ECO:0000256" key="5">
    <source>
        <dbReference type="ARBA" id="ARBA00023242"/>
    </source>
</evidence>
<dbReference type="InterPro" id="IPR050815">
    <property type="entry name" value="TF_fung"/>
</dbReference>
<dbReference type="InterPro" id="IPR001138">
    <property type="entry name" value="Zn2Cys6_DnaBD"/>
</dbReference>
<dbReference type="PROSITE" id="PS00463">
    <property type="entry name" value="ZN2_CY6_FUNGAL_1"/>
    <property type="match status" value="1"/>
</dbReference>
<feature type="domain" description="Zn(2)-C6 fungal-type" evidence="7">
    <location>
        <begin position="11"/>
        <end position="41"/>
    </location>
</feature>
<dbReference type="CDD" id="cd00067">
    <property type="entry name" value="GAL4"/>
    <property type="match status" value="1"/>
</dbReference>
<proteinExistence type="predicted"/>
<feature type="non-terminal residue" evidence="8">
    <location>
        <position position="1"/>
    </location>
</feature>
<dbReference type="Gene3D" id="4.10.240.10">
    <property type="entry name" value="Zn(2)-C6 fungal-type DNA-binding domain"/>
    <property type="match status" value="1"/>
</dbReference>
<dbReference type="Proteomes" id="UP000800094">
    <property type="component" value="Unassembled WGS sequence"/>
</dbReference>
<evidence type="ECO:0000313" key="8">
    <source>
        <dbReference type="EMBL" id="KAF2240183.1"/>
    </source>
</evidence>
<dbReference type="GO" id="GO:0005634">
    <property type="term" value="C:nucleus"/>
    <property type="evidence" value="ECO:0007669"/>
    <property type="project" value="UniProtKB-SubCell"/>
</dbReference>
<dbReference type="EMBL" id="ML987229">
    <property type="protein sequence ID" value="KAF2240183.1"/>
    <property type="molecule type" value="Genomic_DNA"/>
</dbReference>
<keyword evidence="5" id="KW-0539">Nucleus</keyword>
<dbReference type="Pfam" id="PF00172">
    <property type="entry name" value="Zn_clus"/>
    <property type="match status" value="1"/>
</dbReference>
<dbReference type="GO" id="GO:0000981">
    <property type="term" value="F:DNA-binding transcription factor activity, RNA polymerase II-specific"/>
    <property type="evidence" value="ECO:0007669"/>
    <property type="project" value="InterPro"/>
</dbReference>
<protein>
    <recommendedName>
        <fullName evidence="7">Zn(2)-C6 fungal-type domain-containing protein</fullName>
    </recommendedName>
</protein>
<reference evidence="8" key="1">
    <citation type="journal article" date="2020" name="Stud. Mycol.">
        <title>101 Dothideomycetes genomes: a test case for predicting lifestyles and emergence of pathogens.</title>
        <authorList>
            <person name="Haridas S."/>
            <person name="Albert R."/>
            <person name="Binder M."/>
            <person name="Bloem J."/>
            <person name="Labutti K."/>
            <person name="Salamov A."/>
            <person name="Andreopoulos B."/>
            <person name="Baker S."/>
            <person name="Barry K."/>
            <person name="Bills G."/>
            <person name="Bluhm B."/>
            <person name="Cannon C."/>
            <person name="Castanera R."/>
            <person name="Culley D."/>
            <person name="Daum C."/>
            <person name="Ezra D."/>
            <person name="Gonzalez J."/>
            <person name="Henrissat B."/>
            <person name="Kuo A."/>
            <person name="Liang C."/>
            <person name="Lipzen A."/>
            <person name="Lutzoni F."/>
            <person name="Magnuson J."/>
            <person name="Mondo S."/>
            <person name="Nolan M."/>
            <person name="Ohm R."/>
            <person name="Pangilinan J."/>
            <person name="Park H.-J."/>
            <person name="Ramirez L."/>
            <person name="Alfaro M."/>
            <person name="Sun H."/>
            <person name="Tritt A."/>
            <person name="Yoshinaga Y."/>
            <person name="Zwiers L.-H."/>
            <person name="Turgeon B."/>
            <person name="Goodwin S."/>
            <person name="Spatafora J."/>
            <person name="Crous P."/>
            <person name="Grigoriev I."/>
        </authorList>
    </citation>
    <scope>NUCLEOTIDE SEQUENCE</scope>
    <source>
        <strain evidence="8">CBS 122368</strain>
    </source>
</reference>
<dbReference type="SUPFAM" id="SSF57701">
    <property type="entry name" value="Zn2/Cys6 DNA-binding domain"/>
    <property type="match status" value="1"/>
</dbReference>
<dbReference type="GeneID" id="54576150"/>
<dbReference type="PROSITE" id="PS50048">
    <property type="entry name" value="ZN2_CY6_FUNGAL_2"/>
    <property type="match status" value="1"/>
</dbReference>
<evidence type="ECO:0000256" key="3">
    <source>
        <dbReference type="ARBA" id="ARBA00023015"/>
    </source>
</evidence>
<gene>
    <name evidence="8" type="ORF">BU26DRAFT_402753</name>
</gene>
<dbReference type="GO" id="GO:0008270">
    <property type="term" value="F:zinc ion binding"/>
    <property type="evidence" value="ECO:0007669"/>
    <property type="project" value="InterPro"/>
</dbReference>
<name>A0A6A6HRL7_9PLEO</name>
<dbReference type="OrthoDB" id="10261408at2759"/>
<evidence type="ECO:0000256" key="1">
    <source>
        <dbReference type="ARBA" id="ARBA00004123"/>
    </source>
</evidence>
<feature type="region of interest" description="Disordered" evidence="6">
    <location>
        <begin position="73"/>
        <end position="98"/>
    </location>
</feature>
<dbReference type="RefSeq" id="XP_033675187.1">
    <property type="nucleotide sequence ID" value="XM_033822820.1"/>
</dbReference>
<evidence type="ECO:0000256" key="2">
    <source>
        <dbReference type="ARBA" id="ARBA00022723"/>
    </source>
</evidence>
<keyword evidence="3" id="KW-0805">Transcription regulation</keyword>
<dbReference type="PANTHER" id="PTHR47338:SF5">
    <property type="entry name" value="ZN(II)2CYS6 TRANSCRIPTION FACTOR (EUROFUNG)"/>
    <property type="match status" value="1"/>
</dbReference>
<keyword evidence="2" id="KW-0479">Metal-binding</keyword>
<accession>A0A6A6HRL7</accession>
<keyword evidence="9" id="KW-1185">Reference proteome</keyword>